<comment type="caution">
    <text evidence="3">The sequence shown here is derived from an EMBL/GenBank/DDBJ whole genome shotgun (WGS) entry which is preliminary data.</text>
</comment>
<name>A0A9W8NTK1_9AGAR</name>
<evidence type="ECO:0000313" key="4">
    <source>
        <dbReference type="Proteomes" id="UP001142393"/>
    </source>
</evidence>
<proteinExistence type="predicted"/>
<feature type="region of interest" description="Disordered" evidence="1">
    <location>
        <begin position="478"/>
        <end position="522"/>
    </location>
</feature>
<reference evidence="3 4" key="1">
    <citation type="journal article" date="2023" name="Proc. Natl. Acad. Sci. U.S.A.">
        <title>A global phylogenomic analysis of the shiitake genus Lentinula.</title>
        <authorList>
            <person name="Sierra-Patev S."/>
            <person name="Min B."/>
            <person name="Naranjo-Ortiz M."/>
            <person name="Looney B."/>
            <person name="Konkel Z."/>
            <person name="Slot J.C."/>
            <person name="Sakamoto Y."/>
            <person name="Steenwyk J.L."/>
            <person name="Rokas A."/>
            <person name="Carro J."/>
            <person name="Camarero S."/>
            <person name="Ferreira P."/>
            <person name="Molpeceres G."/>
            <person name="Ruiz-Duenas F.J."/>
            <person name="Serrano A."/>
            <person name="Henrissat B."/>
            <person name="Drula E."/>
            <person name="Hughes K.W."/>
            <person name="Mata J.L."/>
            <person name="Ishikawa N.K."/>
            <person name="Vargas-Isla R."/>
            <person name="Ushijima S."/>
            <person name="Smith C.A."/>
            <person name="Donoghue J."/>
            <person name="Ahrendt S."/>
            <person name="Andreopoulos W."/>
            <person name="He G."/>
            <person name="LaButti K."/>
            <person name="Lipzen A."/>
            <person name="Ng V."/>
            <person name="Riley R."/>
            <person name="Sandor L."/>
            <person name="Barry K."/>
            <person name="Martinez A.T."/>
            <person name="Xiao Y."/>
            <person name="Gibbons J.G."/>
            <person name="Terashima K."/>
            <person name="Grigoriev I.V."/>
            <person name="Hibbett D."/>
        </authorList>
    </citation>
    <scope>NUCLEOTIDE SEQUENCE [LARGE SCALE GENOMIC DNA]</scope>
    <source>
        <strain evidence="3 4">TFB7810</strain>
    </source>
</reference>
<feature type="region of interest" description="Disordered" evidence="1">
    <location>
        <begin position="396"/>
        <end position="455"/>
    </location>
</feature>
<keyword evidence="4" id="KW-1185">Reference proteome</keyword>
<evidence type="ECO:0000313" key="3">
    <source>
        <dbReference type="EMBL" id="KAJ3740454.1"/>
    </source>
</evidence>
<dbReference type="AlphaFoldDB" id="A0A9W8NTK1"/>
<feature type="compositionally biased region" description="Polar residues" evidence="1">
    <location>
        <begin position="405"/>
        <end position="414"/>
    </location>
</feature>
<dbReference type="PANTHER" id="PTHR40124">
    <property type="match status" value="1"/>
</dbReference>
<dbReference type="EMBL" id="JANVFU010000014">
    <property type="protein sequence ID" value="KAJ3740454.1"/>
    <property type="molecule type" value="Genomic_DNA"/>
</dbReference>
<dbReference type="InterPro" id="IPR048958">
    <property type="entry name" value="Polysacc_lyase_14"/>
</dbReference>
<feature type="domain" description="Polysaccharide lyase 14" evidence="2">
    <location>
        <begin position="225"/>
        <end position="396"/>
    </location>
</feature>
<sequence length="563" mass="60112">MVLMTSQLWPTLGVAIISYSIVLTAPISSAYPVSASSAVENVFAHETATVYVTEIVQNTLYASSPSSSSQSPAPTFGTIDWEIFALPLEETSTITDLITVTVPTVSISTPTSTVEVIVTKTVPSSSALLATSTIVEIITVSVVPSPSKPTTWVAPAQMTDLSAFNITNFAGGSQNLRIVDDLSTNSSIEQKPTDSNSSDTTEAVTFEVSDDHSSNNDSLTVWTNATSALQILYPENSIDPARKPQGGAEFYAVPLDLSDSKNVTLEYSVFFPQEFDWVLGGKLPGLYGGHQGCSGGDAATDCFSTRLMWRKGGQGELYLYAPKDKQTDSLCNDPQSVCDAAYGLSVGRGSFVFAPGNWTKVRQTVILNTPGRQDGCFTLDVNGERVIDRTDVYYRGIPLPPSEPPSSTQINLGDNDSKKKETKTASSHPHKTSTTSSVSAHQTHPPSGASDGGFLDPGGLLGGILRRNWPIDQEVVISENTDDKQQSLGVVTSDTDTNTDNNDDSDSSLGNALQGHPANSSSSQLPGFIGLFFSTFFGGHEKQYASPKDQLVWFKDFAMSKNG</sequence>
<feature type="domain" description="Polysaccharide lyase 14" evidence="2">
    <location>
        <begin position="527"/>
        <end position="557"/>
    </location>
</feature>
<accession>A0A9W8NTK1</accession>
<dbReference type="Pfam" id="PF21294">
    <property type="entry name" value="Polysacc_lyase_14"/>
    <property type="match status" value="2"/>
</dbReference>
<protein>
    <recommendedName>
        <fullName evidence="2">Polysaccharide lyase 14 domain-containing protein</fullName>
    </recommendedName>
</protein>
<organism evidence="3 4">
    <name type="scientific">Lentinula detonsa</name>
    <dbReference type="NCBI Taxonomy" id="2804962"/>
    <lineage>
        <taxon>Eukaryota</taxon>
        <taxon>Fungi</taxon>
        <taxon>Dikarya</taxon>
        <taxon>Basidiomycota</taxon>
        <taxon>Agaricomycotina</taxon>
        <taxon>Agaricomycetes</taxon>
        <taxon>Agaricomycetidae</taxon>
        <taxon>Agaricales</taxon>
        <taxon>Marasmiineae</taxon>
        <taxon>Omphalotaceae</taxon>
        <taxon>Lentinula</taxon>
    </lineage>
</organism>
<dbReference type="Gene3D" id="2.60.120.200">
    <property type="match status" value="2"/>
</dbReference>
<evidence type="ECO:0000256" key="1">
    <source>
        <dbReference type="SAM" id="MobiDB-lite"/>
    </source>
</evidence>
<dbReference type="PANTHER" id="PTHR40124:SF1">
    <property type="entry name" value="DISAGGREGATASE RELATED REPEAT PROTEIN"/>
    <property type="match status" value="1"/>
</dbReference>
<feature type="compositionally biased region" description="Low complexity" evidence="1">
    <location>
        <begin position="424"/>
        <end position="437"/>
    </location>
</feature>
<dbReference type="Proteomes" id="UP001142393">
    <property type="component" value="Unassembled WGS sequence"/>
</dbReference>
<gene>
    <name evidence="3" type="ORF">DFH05DRAFT_1545866</name>
</gene>
<evidence type="ECO:0000259" key="2">
    <source>
        <dbReference type="Pfam" id="PF21294"/>
    </source>
</evidence>